<feature type="domain" description="Late embryogenesis abundant protein LEA-2 subgroup" evidence="7">
    <location>
        <begin position="57"/>
        <end position="142"/>
    </location>
</feature>
<dbReference type="GO" id="GO:0009506">
    <property type="term" value="C:plasmodesma"/>
    <property type="evidence" value="ECO:0007669"/>
    <property type="project" value="TreeGrafter"/>
</dbReference>
<dbReference type="RefSeq" id="XP_008809861.2">
    <property type="nucleotide sequence ID" value="XM_008811639.4"/>
</dbReference>
<dbReference type="InterPro" id="IPR004864">
    <property type="entry name" value="LEA_2"/>
</dbReference>
<proteinExistence type="predicted"/>
<dbReference type="Pfam" id="PF03168">
    <property type="entry name" value="LEA_2"/>
    <property type="match status" value="1"/>
</dbReference>
<evidence type="ECO:0000259" key="7">
    <source>
        <dbReference type="Pfam" id="PF03168"/>
    </source>
</evidence>
<dbReference type="PANTHER" id="PTHR31415:SF125">
    <property type="entry name" value="HARPIN INDUCING PROTEIN 1-LIKE 9"/>
    <property type="match status" value="1"/>
</dbReference>
<dbReference type="GO" id="GO:0098542">
    <property type="term" value="P:defense response to other organism"/>
    <property type="evidence" value="ECO:0007669"/>
    <property type="project" value="InterPro"/>
</dbReference>
<name>A0A8B7CZM0_PHODC</name>
<evidence type="ECO:0000256" key="3">
    <source>
        <dbReference type="ARBA" id="ARBA00022989"/>
    </source>
</evidence>
<keyword evidence="3 6" id="KW-1133">Transmembrane helix</keyword>
<dbReference type="KEGG" id="pda:120107664"/>
<evidence type="ECO:0000256" key="5">
    <source>
        <dbReference type="SAM" id="MobiDB-lite"/>
    </source>
</evidence>
<dbReference type="KEGG" id="pda:103721436"/>
<dbReference type="RefSeq" id="XP_038976962.1">
    <property type="nucleotide sequence ID" value="XM_039121034.1"/>
</dbReference>
<dbReference type="GeneID" id="103721436"/>
<evidence type="ECO:0000256" key="1">
    <source>
        <dbReference type="ARBA" id="ARBA00004167"/>
    </source>
</evidence>
<dbReference type="GO" id="GO:0005886">
    <property type="term" value="C:plasma membrane"/>
    <property type="evidence" value="ECO:0007669"/>
    <property type="project" value="TreeGrafter"/>
</dbReference>
<keyword evidence="8" id="KW-1185">Reference proteome</keyword>
<dbReference type="Proteomes" id="UP000228380">
    <property type="component" value="Unplaced"/>
</dbReference>
<comment type="subcellular location">
    <subcellularLocation>
        <location evidence="1">Membrane</location>
        <topology evidence="1">Single-pass membrane protein</topology>
    </subcellularLocation>
</comment>
<dbReference type="InterPro" id="IPR044839">
    <property type="entry name" value="NDR1-like"/>
</dbReference>
<evidence type="ECO:0000256" key="4">
    <source>
        <dbReference type="ARBA" id="ARBA00023136"/>
    </source>
</evidence>
<feature type="region of interest" description="Disordered" evidence="5">
    <location>
        <begin position="169"/>
        <end position="191"/>
    </location>
</feature>
<evidence type="ECO:0000313" key="9">
    <source>
        <dbReference type="RefSeq" id="XP_008809861.2"/>
    </source>
</evidence>
<evidence type="ECO:0000256" key="6">
    <source>
        <dbReference type="SAM" id="Phobius"/>
    </source>
</evidence>
<keyword evidence="4 6" id="KW-0472">Membrane</keyword>
<evidence type="ECO:0000256" key="2">
    <source>
        <dbReference type="ARBA" id="ARBA00022692"/>
    </source>
</evidence>
<feature type="transmembrane region" description="Helical" evidence="6">
    <location>
        <begin position="7"/>
        <end position="28"/>
    </location>
</feature>
<evidence type="ECO:0000313" key="8">
    <source>
        <dbReference type="Proteomes" id="UP000228380"/>
    </source>
</evidence>
<reference evidence="9 10" key="1">
    <citation type="submission" date="2025-04" db="UniProtKB">
        <authorList>
            <consortium name="RefSeq"/>
        </authorList>
    </citation>
    <scope>IDENTIFICATION</scope>
    <source>
        <tissue evidence="9 10">Young leaves</tissue>
    </source>
</reference>
<accession>A0A8B7CZM0</accession>
<dbReference type="OrthoDB" id="754868at2759"/>
<keyword evidence="2 6" id="KW-0812">Transmembrane</keyword>
<sequence length="191" mass="21251">MSRSGGACIWLLVIVLFGFVILILWLILRPSAPSYAIVDLSIPNLNGTENTTILFGLEVSNPNLGGGVYYSDMNVTVYLFDENAGSMTMPSFYQGHQKTTSLRGRVDAGRRLSEAVVRAVANGTTKLTMGLVTRVRYKTLWWWSKVHGIVEQARVPVGKDGKVGRVKMHRISSRKPKSRTRRKRKSRILGG</sequence>
<gene>
    <name evidence="9" type="primary">LOC103721436</name>
    <name evidence="10" type="synonym">LOC120107664</name>
</gene>
<protein>
    <submittedName>
        <fullName evidence="9 10">Protein NDR1-like</fullName>
    </submittedName>
</protein>
<dbReference type="PANTHER" id="PTHR31415">
    <property type="entry name" value="OS05G0367900 PROTEIN"/>
    <property type="match status" value="1"/>
</dbReference>
<evidence type="ECO:0000313" key="10">
    <source>
        <dbReference type="RefSeq" id="XP_038976962.1"/>
    </source>
</evidence>
<organism evidence="8 9">
    <name type="scientific">Phoenix dactylifera</name>
    <name type="common">Date palm</name>
    <dbReference type="NCBI Taxonomy" id="42345"/>
    <lineage>
        <taxon>Eukaryota</taxon>
        <taxon>Viridiplantae</taxon>
        <taxon>Streptophyta</taxon>
        <taxon>Embryophyta</taxon>
        <taxon>Tracheophyta</taxon>
        <taxon>Spermatophyta</taxon>
        <taxon>Magnoliopsida</taxon>
        <taxon>Liliopsida</taxon>
        <taxon>Arecaceae</taxon>
        <taxon>Coryphoideae</taxon>
        <taxon>Phoeniceae</taxon>
        <taxon>Phoenix</taxon>
    </lineage>
</organism>
<dbReference type="AlphaFoldDB" id="A0A8B7CZM0"/>